<dbReference type="InterPro" id="IPR001138">
    <property type="entry name" value="Zn2Cys6_DnaBD"/>
</dbReference>
<reference evidence="7" key="2">
    <citation type="journal article" date="2023" name="IMA Fungus">
        <title>Comparative genomic study of the Penicillium genus elucidates a diverse pangenome and 15 lateral gene transfer events.</title>
        <authorList>
            <person name="Petersen C."/>
            <person name="Sorensen T."/>
            <person name="Nielsen M.R."/>
            <person name="Sondergaard T.E."/>
            <person name="Sorensen J.L."/>
            <person name="Fitzpatrick D.A."/>
            <person name="Frisvad J.C."/>
            <person name="Nielsen K.L."/>
        </authorList>
    </citation>
    <scope>NUCLEOTIDE SEQUENCE</scope>
    <source>
        <strain evidence="7">IBT 29677</strain>
    </source>
</reference>
<dbReference type="PANTHER" id="PTHR37534">
    <property type="entry name" value="TRANSCRIPTIONAL ACTIVATOR PROTEIN UGA3"/>
    <property type="match status" value="1"/>
</dbReference>
<accession>A0A9X0BC69</accession>
<dbReference type="SUPFAM" id="SSF57701">
    <property type="entry name" value="Zn2/Cys6 DNA-binding domain"/>
    <property type="match status" value="1"/>
</dbReference>
<dbReference type="CDD" id="cd00067">
    <property type="entry name" value="GAL4"/>
    <property type="match status" value="1"/>
</dbReference>
<organism evidence="7 8">
    <name type="scientific">Penicillium cosmopolitanum</name>
    <dbReference type="NCBI Taxonomy" id="1131564"/>
    <lineage>
        <taxon>Eukaryota</taxon>
        <taxon>Fungi</taxon>
        <taxon>Dikarya</taxon>
        <taxon>Ascomycota</taxon>
        <taxon>Pezizomycotina</taxon>
        <taxon>Eurotiomycetes</taxon>
        <taxon>Eurotiomycetidae</taxon>
        <taxon>Eurotiales</taxon>
        <taxon>Aspergillaceae</taxon>
        <taxon>Penicillium</taxon>
    </lineage>
</organism>
<evidence type="ECO:0000259" key="6">
    <source>
        <dbReference type="PROSITE" id="PS50048"/>
    </source>
</evidence>
<evidence type="ECO:0000256" key="1">
    <source>
        <dbReference type="ARBA" id="ARBA00004123"/>
    </source>
</evidence>
<protein>
    <recommendedName>
        <fullName evidence="6">Zn(2)-C6 fungal-type domain-containing protein</fullName>
    </recommendedName>
</protein>
<dbReference type="PANTHER" id="PTHR37534:SF46">
    <property type="entry name" value="ZN(II)2CYS6 TRANSCRIPTION FACTOR (EUROFUNG)"/>
    <property type="match status" value="1"/>
</dbReference>
<evidence type="ECO:0000256" key="5">
    <source>
        <dbReference type="ARBA" id="ARBA00023242"/>
    </source>
</evidence>
<gene>
    <name evidence="7" type="ORF">N7509_004194</name>
</gene>
<dbReference type="GO" id="GO:0005634">
    <property type="term" value="C:nucleus"/>
    <property type="evidence" value="ECO:0007669"/>
    <property type="project" value="UniProtKB-SubCell"/>
</dbReference>
<dbReference type="OrthoDB" id="5380854at2759"/>
<dbReference type="InterPro" id="IPR036864">
    <property type="entry name" value="Zn2-C6_fun-type_DNA-bd_sf"/>
</dbReference>
<keyword evidence="3" id="KW-0238">DNA-binding</keyword>
<dbReference type="Gene3D" id="4.10.240.10">
    <property type="entry name" value="Zn(2)-C6 fungal-type DNA-binding domain"/>
    <property type="match status" value="1"/>
</dbReference>
<keyword evidence="8" id="KW-1185">Reference proteome</keyword>
<comment type="caution">
    <text evidence="7">The sequence shown here is derived from an EMBL/GenBank/DDBJ whole genome shotgun (WGS) entry which is preliminary data.</text>
</comment>
<dbReference type="Proteomes" id="UP001147747">
    <property type="component" value="Unassembled WGS sequence"/>
</dbReference>
<evidence type="ECO:0000256" key="3">
    <source>
        <dbReference type="ARBA" id="ARBA00023125"/>
    </source>
</evidence>
<evidence type="ECO:0000256" key="2">
    <source>
        <dbReference type="ARBA" id="ARBA00023015"/>
    </source>
</evidence>
<comment type="subcellular location">
    <subcellularLocation>
        <location evidence="1">Nucleus</location>
    </subcellularLocation>
</comment>
<dbReference type="AlphaFoldDB" id="A0A9X0BC69"/>
<sequence>MSGTSRGYSSTSCWTCRRRRVKCDRALPECHKCLAGEEHCQGYNESRPLRWTNGVASRGKLMGKRVPIIDANKSSASIIRSLEDPAVQDLSPINRGYIKYFDRYCSVESALYDSDATNPFREFMRIIPSSKGLSHAMMSIAALHQARRKSNGRAVKLEHSPTLGDDACMTISPRTNIIEDDPRAVYDSLKHKQHALQQIQKELSSCDSGNIEGTIASILLLVWQDCMDSGTNSWRYHLDALKEIAELQKSSAKFQPGRCFFFDFARYERCLEMTYATPFLTITSRLHILGTTFIQSKTDYQPLLSEISPREMMRFSDSELWAGCPAELLYIISILNNISRSQSILSEFTTEILPALHGFSPMKWAIRSDKPELMKTRYHLASVYKHSVAIYMSQVLCQLPHGQNIHIDTPASLDPTILHIESISPEDTLFKGLVWPAFVIGAEAKDRSQRMAIVRVFEHLWDIWRCQNVKNASDVLQNLWTRNDESITPVSWIGEIYRSGMDWIFV</sequence>
<dbReference type="GO" id="GO:0003677">
    <property type="term" value="F:DNA binding"/>
    <property type="evidence" value="ECO:0007669"/>
    <property type="project" value="UniProtKB-KW"/>
</dbReference>
<evidence type="ECO:0000256" key="4">
    <source>
        <dbReference type="ARBA" id="ARBA00023163"/>
    </source>
</evidence>
<dbReference type="PROSITE" id="PS00463">
    <property type="entry name" value="ZN2_CY6_FUNGAL_1"/>
    <property type="match status" value="1"/>
</dbReference>
<dbReference type="Pfam" id="PF00172">
    <property type="entry name" value="Zn_clus"/>
    <property type="match status" value="1"/>
</dbReference>
<keyword evidence="2" id="KW-0805">Transcription regulation</keyword>
<evidence type="ECO:0000313" key="7">
    <source>
        <dbReference type="EMBL" id="KAJ5404323.1"/>
    </source>
</evidence>
<dbReference type="Pfam" id="PF11951">
    <property type="entry name" value="Fungal_trans_2"/>
    <property type="match status" value="1"/>
</dbReference>
<dbReference type="EMBL" id="JAPZBU010000005">
    <property type="protein sequence ID" value="KAJ5404323.1"/>
    <property type="molecule type" value="Genomic_DNA"/>
</dbReference>
<name>A0A9X0BC69_9EURO</name>
<reference evidence="7" key="1">
    <citation type="submission" date="2022-12" db="EMBL/GenBank/DDBJ databases">
        <authorList>
            <person name="Petersen C."/>
        </authorList>
    </citation>
    <scope>NUCLEOTIDE SEQUENCE</scope>
    <source>
        <strain evidence="7">IBT 29677</strain>
    </source>
</reference>
<dbReference type="GeneID" id="81367811"/>
<dbReference type="GO" id="GO:0000981">
    <property type="term" value="F:DNA-binding transcription factor activity, RNA polymerase II-specific"/>
    <property type="evidence" value="ECO:0007669"/>
    <property type="project" value="InterPro"/>
</dbReference>
<evidence type="ECO:0000313" key="8">
    <source>
        <dbReference type="Proteomes" id="UP001147747"/>
    </source>
</evidence>
<keyword evidence="5" id="KW-0539">Nucleus</keyword>
<keyword evidence="4" id="KW-0804">Transcription</keyword>
<proteinExistence type="predicted"/>
<dbReference type="PROSITE" id="PS50048">
    <property type="entry name" value="ZN2_CY6_FUNGAL_2"/>
    <property type="match status" value="1"/>
</dbReference>
<dbReference type="InterPro" id="IPR021858">
    <property type="entry name" value="Fun_TF"/>
</dbReference>
<dbReference type="SMART" id="SM00066">
    <property type="entry name" value="GAL4"/>
    <property type="match status" value="1"/>
</dbReference>
<dbReference type="RefSeq" id="XP_056491565.1">
    <property type="nucleotide sequence ID" value="XM_056628831.1"/>
</dbReference>
<dbReference type="GO" id="GO:0008270">
    <property type="term" value="F:zinc ion binding"/>
    <property type="evidence" value="ECO:0007669"/>
    <property type="project" value="InterPro"/>
</dbReference>
<feature type="domain" description="Zn(2)-C6 fungal-type" evidence="6">
    <location>
        <begin position="12"/>
        <end position="40"/>
    </location>
</feature>